<evidence type="ECO:0000256" key="1">
    <source>
        <dbReference type="SAM" id="MobiDB-lite"/>
    </source>
</evidence>
<evidence type="ECO:0000313" key="3">
    <source>
        <dbReference type="EMBL" id="EOA25117.1"/>
    </source>
</evidence>
<dbReference type="InterPro" id="IPR015410">
    <property type="entry name" value="DUF1985"/>
</dbReference>
<gene>
    <name evidence="3" type="ORF">CARUB_v10018425mg</name>
</gene>
<sequence length="296" mass="32717">MCRIYACLALVDGFLVPTSHYPKIVKDHVEMAKDINFFLAYFWGRLSFEMMMKSIKERDVEQLATTCVPVQGLLYALQLVILQAASNSDGGPIADVGQRSSVPFNIVNVKRLDGIARLLLVDPIICPYLELEHEEDLTWEDDSEDPTVDNIKRGVKARIIRPRKGQNLPPSQPTRSINQHYSSGPASGLTGTCTLATLSCLLDFKLGAMDDRIIKGVTAWISQNPNILVESARYSAKDAAADKQATEPPPHVSSLNVRNVPQRAAAGKNVLDPDNVENTIDEILSSIQPTQMRFET</sequence>
<reference evidence="4" key="1">
    <citation type="journal article" date="2013" name="Nat. Genet.">
        <title>The Capsella rubella genome and the genomic consequences of rapid mating system evolution.</title>
        <authorList>
            <person name="Slotte T."/>
            <person name="Hazzouri K.M."/>
            <person name="Agren J.A."/>
            <person name="Koenig D."/>
            <person name="Maumus F."/>
            <person name="Guo Y.L."/>
            <person name="Steige K."/>
            <person name="Platts A.E."/>
            <person name="Escobar J.S."/>
            <person name="Newman L.K."/>
            <person name="Wang W."/>
            <person name="Mandakova T."/>
            <person name="Vello E."/>
            <person name="Smith L.M."/>
            <person name="Henz S.R."/>
            <person name="Steffen J."/>
            <person name="Takuno S."/>
            <person name="Brandvain Y."/>
            <person name="Coop G."/>
            <person name="Andolfatto P."/>
            <person name="Hu T.T."/>
            <person name="Blanchette M."/>
            <person name="Clark R.M."/>
            <person name="Quesneville H."/>
            <person name="Nordborg M."/>
            <person name="Gaut B.S."/>
            <person name="Lysak M.A."/>
            <person name="Jenkins J."/>
            <person name="Grimwood J."/>
            <person name="Chapman J."/>
            <person name="Prochnik S."/>
            <person name="Shu S."/>
            <person name="Rokhsar D."/>
            <person name="Schmutz J."/>
            <person name="Weigel D."/>
            <person name="Wright S.I."/>
        </authorList>
    </citation>
    <scope>NUCLEOTIDE SEQUENCE [LARGE SCALE GENOMIC DNA]</scope>
    <source>
        <strain evidence="4">cv. Monte Gargano</strain>
    </source>
</reference>
<organism evidence="3 4">
    <name type="scientific">Capsella rubella</name>
    <dbReference type="NCBI Taxonomy" id="81985"/>
    <lineage>
        <taxon>Eukaryota</taxon>
        <taxon>Viridiplantae</taxon>
        <taxon>Streptophyta</taxon>
        <taxon>Embryophyta</taxon>
        <taxon>Tracheophyta</taxon>
        <taxon>Spermatophyta</taxon>
        <taxon>Magnoliopsida</taxon>
        <taxon>eudicotyledons</taxon>
        <taxon>Gunneridae</taxon>
        <taxon>Pentapetalae</taxon>
        <taxon>rosids</taxon>
        <taxon>malvids</taxon>
        <taxon>Brassicales</taxon>
        <taxon>Brassicaceae</taxon>
        <taxon>Camelineae</taxon>
        <taxon>Capsella</taxon>
    </lineage>
</organism>
<feature type="domain" description="DUF1985" evidence="2">
    <location>
        <begin position="5"/>
        <end position="54"/>
    </location>
</feature>
<proteinExistence type="predicted"/>
<accession>R0FRB1</accession>
<evidence type="ECO:0000313" key="4">
    <source>
        <dbReference type="Proteomes" id="UP000029121"/>
    </source>
</evidence>
<keyword evidence="4" id="KW-1185">Reference proteome</keyword>
<dbReference type="Pfam" id="PF09331">
    <property type="entry name" value="DUF1985"/>
    <property type="match status" value="1"/>
</dbReference>
<dbReference type="EMBL" id="KB870809">
    <property type="protein sequence ID" value="EOA25117.1"/>
    <property type="molecule type" value="Genomic_DNA"/>
</dbReference>
<name>R0FRB1_9BRAS</name>
<dbReference type="Proteomes" id="UP000029121">
    <property type="component" value="Unassembled WGS sequence"/>
</dbReference>
<evidence type="ECO:0000259" key="2">
    <source>
        <dbReference type="Pfam" id="PF09331"/>
    </source>
</evidence>
<feature type="region of interest" description="Disordered" evidence="1">
    <location>
        <begin position="239"/>
        <end position="259"/>
    </location>
</feature>
<protein>
    <recommendedName>
        <fullName evidence="2">DUF1985 domain-containing protein</fullName>
    </recommendedName>
</protein>
<dbReference type="AlphaFoldDB" id="R0FRB1"/>